<gene>
    <name evidence="3" type="ORF">MELLADRAFT_65564</name>
</gene>
<feature type="region of interest" description="Disordered" evidence="1">
    <location>
        <begin position="143"/>
        <end position="169"/>
    </location>
</feature>
<evidence type="ECO:0000256" key="1">
    <source>
        <dbReference type="SAM" id="MobiDB-lite"/>
    </source>
</evidence>
<name>F4RVX0_MELLP</name>
<feature type="compositionally biased region" description="Polar residues" evidence="1">
    <location>
        <begin position="279"/>
        <end position="310"/>
    </location>
</feature>
<dbReference type="EMBL" id="GL883124">
    <property type="protein sequence ID" value="EGG03432.1"/>
    <property type="molecule type" value="Genomic_DNA"/>
</dbReference>
<protein>
    <recommendedName>
        <fullName evidence="5">Secreted protein</fullName>
    </recommendedName>
</protein>
<evidence type="ECO:0000313" key="3">
    <source>
        <dbReference type="EMBL" id="EGG03432.1"/>
    </source>
</evidence>
<evidence type="ECO:0000313" key="4">
    <source>
        <dbReference type="Proteomes" id="UP000001072"/>
    </source>
</evidence>
<feature type="region of interest" description="Disordered" evidence="1">
    <location>
        <begin position="336"/>
        <end position="360"/>
    </location>
</feature>
<reference evidence="4" key="1">
    <citation type="journal article" date="2011" name="Proc. Natl. Acad. Sci. U.S.A.">
        <title>Obligate biotrophy features unraveled by the genomic analysis of rust fungi.</title>
        <authorList>
            <person name="Duplessis S."/>
            <person name="Cuomo C.A."/>
            <person name="Lin Y.-C."/>
            <person name="Aerts A."/>
            <person name="Tisserant E."/>
            <person name="Veneault-Fourrey C."/>
            <person name="Joly D.L."/>
            <person name="Hacquard S."/>
            <person name="Amselem J."/>
            <person name="Cantarel B.L."/>
            <person name="Chiu R."/>
            <person name="Coutinho P.M."/>
            <person name="Feau N."/>
            <person name="Field M."/>
            <person name="Frey P."/>
            <person name="Gelhaye E."/>
            <person name="Goldberg J."/>
            <person name="Grabherr M.G."/>
            <person name="Kodira C.D."/>
            <person name="Kohler A."/>
            <person name="Kuees U."/>
            <person name="Lindquist E.A."/>
            <person name="Lucas S.M."/>
            <person name="Mago R."/>
            <person name="Mauceli E."/>
            <person name="Morin E."/>
            <person name="Murat C."/>
            <person name="Pangilinan J.L."/>
            <person name="Park R."/>
            <person name="Pearson M."/>
            <person name="Quesneville H."/>
            <person name="Rouhier N."/>
            <person name="Sakthikumar S."/>
            <person name="Salamov A.A."/>
            <person name="Schmutz J."/>
            <person name="Selles B."/>
            <person name="Shapiro H."/>
            <person name="Tanguay P."/>
            <person name="Tuskan G.A."/>
            <person name="Henrissat B."/>
            <person name="Van de Peer Y."/>
            <person name="Rouze P."/>
            <person name="Ellis J.G."/>
            <person name="Dodds P.N."/>
            <person name="Schein J.E."/>
            <person name="Zhong S."/>
            <person name="Hamelin R.C."/>
            <person name="Grigoriev I.V."/>
            <person name="Szabo L.J."/>
            <person name="Martin F."/>
        </authorList>
    </citation>
    <scope>NUCLEOTIDE SEQUENCE [LARGE SCALE GENOMIC DNA]</scope>
    <source>
        <strain evidence="4">98AG31 / pathotype 3-4-7</strain>
    </source>
</reference>
<keyword evidence="4" id="KW-1185">Reference proteome</keyword>
<dbReference type="RefSeq" id="XP_007413226.1">
    <property type="nucleotide sequence ID" value="XM_007413164.1"/>
</dbReference>
<dbReference type="GeneID" id="18930456"/>
<dbReference type="KEGG" id="mlr:MELLADRAFT_65564"/>
<dbReference type="Proteomes" id="UP000001072">
    <property type="component" value="Unassembled WGS sequence"/>
</dbReference>
<feature type="compositionally biased region" description="Polar residues" evidence="1">
    <location>
        <begin position="337"/>
        <end position="356"/>
    </location>
</feature>
<dbReference type="HOGENOM" id="CLU_021110_0_0_1"/>
<feature type="signal peptide" evidence="2">
    <location>
        <begin position="1"/>
        <end position="26"/>
    </location>
</feature>
<dbReference type="InParanoid" id="F4RVX0"/>
<dbReference type="VEuPathDB" id="FungiDB:MELLADRAFT_65564"/>
<accession>F4RVX0</accession>
<feature type="compositionally biased region" description="Low complexity" evidence="1">
    <location>
        <begin position="258"/>
        <end position="269"/>
    </location>
</feature>
<dbReference type="OrthoDB" id="10407830at2759"/>
<dbReference type="AlphaFoldDB" id="F4RVX0"/>
<keyword evidence="2" id="KW-0732">Signal</keyword>
<evidence type="ECO:0000256" key="2">
    <source>
        <dbReference type="SAM" id="SignalP"/>
    </source>
</evidence>
<feature type="region of interest" description="Disordered" evidence="1">
    <location>
        <begin position="245"/>
        <end position="319"/>
    </location>
</feature>
<sequence length="803" mass="91466">MPWISRWLGALQVLLLSSLSIQMDHTFDFDDLSSSPITKSDSFGDIHLLKAARCKRQKIEPQNRQSRIYNLDGDLDTGKVSLGPKCANCEVYQAGNPSLDLSLNSLQGKSSSLEKFKGIWVKTEDMNDPFHPTEKSSRNILKNPAARSNEAGSGKSWLNLGQPENGPENLTRNNLKKMCPHVDSVGSNHQCTSREPWLTLGHQHNVQAGCEGRKIEQVDPGTSIVSASFKQSDIESSFTKISSLRLSPHNEDGMGLQSRISSSSSNTDSSDPHHHHQINLYQTNATKDQKGPHTTFQDPADSSQDDLNNSGAGGPNKKHKGLVLEKVPHAEVAVGNSLRNSQSLNKTKSSLQQKNSGRPAKLGSIDSEFDLAHAIKSIAQSKNVILKILYKDTKTWFSRLRDRICEKGARENSGYMKGGKNYVFVTRATSEGHVITTLFLNCMKLLHRDEHSVMPSWEHGILVDGWTFIQQLFNQWMSMSTDLQRCEQLHRYDHIDELQPEVLFNYLKNIRQHKISPKFLWSLWKRWYRDSKYSEKIFLATEEHFIMKIQQLNLHNGHNGISKQGKGLIQRGQTIDNKDYHQNVLQEHILQFHKLTKPSPFGRDLVILAQHIGRFELDLLEHHEPVTEWLESLLKYMVSEIHVQDDKKRHAVQTISNYVKTMYYRVIPIFLGILKLMEDSNPMMGIQERDTTVSDGWEFMKYHLGHWRKIDIGSVFGFPLAHPIPEDHKIKESYNQFKGILSIGNPNLVPLKNIHRLYYLKNAPANDVFDSDTINAEGKIFQIKLQEIYSQLQNVYLSNAKAT</sequence>
<evidence type="ECO:0008006" key="5">
    <source>
        <dbReference type="Google" id="ProtNLM"/>
    </source>
</evidence>
<feature type="chain" id="PRO_5003321817" description="Secreted protein" evidence="2">
    <location>
        <begin position="27"/>
        <end position="803"/>
    </location>
</feature>
<proteinExistence type="predicted"/>
<organism evidence="4">
    <name type="scientific">Melampsora larici-populina (strain 98AG31 / pathotype 3-4-7)</name>
    <name type="common">Poplar leaf rust fungus</name>
    <dbReference type="NCBI Taxonomy" id="747676"/>
    <lineage>
        <taxon>Eukaryota</taxon>
        <taxon>Fungi</taxon>
        <taxon>Dikarya</taxon>
        <taxon>Basidiomycota</taxon>
        <taxon>Pucciniomycotina</taxon>
        <taxon>Pucciniomycetes</taxon>
        <taxon>Pucciniales</taxon>
        <taxon>Melampsoraceae</taxon>
        <taxon>Melampsora</taxon>
    </lineage>
</organism>